<dbReference type="EMBL" id="PGGS01000267">
    <property type="protein sequence ID" value="PNH05975.1"/>
    <property type="molecule type" value="Genomic_DNA"/>
</dbReference>
<organism evidence="4 5">
    <name type="scientific">Tetrabaena socialis</name>
    <dbReference type="NCBI Taxonomy" id="47790"/>
    <lineage>
        <taxon>Eukaryota</taxon>
        <taxon>Viridiplantae</taxon>
        <taxon>Chlorophyta</taxon>
        <taxon>core chlorophytes</taxon>
        <taxon>Chlorophyceae</taxon>
        <taxon>CS clade</taxon>
        <taxon>Chlamydomonadales</taxon>
        <taxon>Tetrabaenaceae</taxon>
        <taxon>Tetrabaena</taxon>
    </lineage>
</organism>
<keyword evidence="4" id="KW-0418">Kinase</keyword>
<dbReference type="AlphaFoldDB" id="A0A2J8A0E3"/>
<evidence type="ECO:0000313" key="5">
    <source>
        <dbReference type="Proteomes" id="UP000236333"/>
    </source>
</evidence>
<dbReference type="InterPro" id="IPR051681">
    <property type="entry name" value="Ser/Thr_Kinases-Pseudokinases"/>
</dbReference>
<keyword evidence="2" id="KW-0732">Signal</keyword>
<evidence type="ECO:0000256" key="1">
    <source>
        <dbReference type="SAM" id="MobiDB-lite"/>
    </source>
</evidence>
<dbReference type="PROSITE" id="PS50011">
    <property type="entry name" value="PROTEIN_KINASE_DOM"/>
    <property type="match status" value="2"/>
</dbReference>
<evidence type="ECO:0000256" key="2">
    <source>
        <dbReference type="SAM" id="SignalP"/>
    </source>
</evidence>
<dbReference type="Gene3D" id="3.30.200.20">
    <property type="entry name" value="Phosphorylase Kinase, domain 1"/>
    <property type="match status" value="2"/>
</dbReference>
<dbReference type="CDD" id="cd13999">
    <property type="entry name" value="STKc_MAP3K-like"/>
    <property type="match status" value="1"/>
</dbReference>
<comment type="caution">
    <text evidence="4">The sequence shown here is derived from an EMBL/GenBank/DDBJ whole genome shotgun (WGS) entry which is preliminary data.</text>
</comment>
<protein>
    <submittedName>
        <fullName evidence="4">Serine/threonine-protein kinase HT1</fullName>
    </submittedName>
</protein>
<dbReference type="PANTHER" id="PTHR44329">
    <property type="entry name" value="SERINE/THREONINE-PROTEIN KINASE TNNI3K-RELATED"/>
    <property type="match status" value="1"/>
</dbReference>
<feature type="non-terminal residue" evidence="4">
    <location>
        <position position="694"/>
    </location>
</feature>
<evidence type="ECO:0000259" key="3">
    <source>
        <dbReference type="PROSITE" id="PS50011"/>
    </source>
</evidence>
<dbReference type="Pfam" id="PF00069">
    <property type="entry name" value="Pkinase"/>
    <property type="match status" value="1"/>
</dbReference>
<feature type="domain" description="Protein kinase" evidence="3">
    <location>
        <begin position="417"/>
        <end position="652"/>
    </location>
</feature>
<gene>
    <name evidence="4" type="ORF">TSOC_007725</name>
</gene>
<dbReference type="PANTHER" id="PTHR44329:SF214">
    <property type="entry name" value="PROTEIN KINASE DOMAIN-CONTAINING PROTEIN"/>
    <property type="match status" value="1"/>
</dbReference>
<feature type="chain" id="PRO_5014387894" evidence="2">
    <location>
        <begin position="19"/>
        <end position="694"/>
    </location>
</feature>
<dbReference type="Proteomes" id="UP000236333">
    <property type="component" value="Unassembled WGS sequence"/>
</dbReference>
<feature type="signal peptide" evidence="2">
    <location>
        <begin position="1"/>
        <end position="18"/>
    </location>
</feature>
<dbReference type="InterPro" id="IPR011009">
    <property type="entry name" value="Kinase-like_dom_sf"/>
</dbReference>
<dbReference type="OrthoDB" id="339325at2759"/>
<dbReference type="InterPro" id="IPR000719">
    <property type="entry name" value="Prot_kinase_dom"/>
</dbReference>
<accession>A0A2J8A0E3</accession>
<proteinExistence type="predicted"/>
<evidence type="ECO:0000313" key="4">
    <source>
        <dbReference type="EMBL" id="PNH05975.1"/>
    </source>
</evidence>
<name>A0A2J8A0E3_9CHLO</name>
<keyword evidence="4" id="KW-0808">Transferase</keyword>
<reference evidence="4 5" key="1">
    <citation type="journal article" date="2017" name="Mol. Biol. Evol.">
        <title>The 4-celled Tetrabaena socialis nuclear genome reveals the essential components for genetic control of cell number at the origin of multicellularity in the volvocine lineage.</title>
        <authorList>
            <person name="Featherston J."/>
            <person name="Arakaki Y."/>
            <person name="Hanschen E.R."/>
            <person name="Ferris P.J."/>
            <person name="Michod R.E."/>
            <person name="Olson B.J.S.C."/>
            <person name="Nozaki H."/>
            <person name="Durand P.M."/>
        </authorList>
    </citation>
    <scope>NUCLEOTIDE SEQUENCE [LARGE SCALE GENOMIC DNA]</scope>
    <source>
        <strain evidence="4 5">NIES-571</strain>
    </source>
</reference>
<feature type="domain" description="Protein kinase" evidence="3">
    <location>
        <begin position="141"/>
        <end position="418"/>
    </location>
</feature>
<feature type="region of interest" description="Disordered" evidence="1">
    <location>
        <begin position="656"/>
        <end position="694"/>
    </location>
</feature>
<dbReference type="GO" id="GO:0005524">
    <property type="term" value="F:ATP binding"/>
    <property type="evidence" value="ECO:0007669"/>
    <property type="project" value="InterPro"/>
</dbReference>
<dbReference type="Pfam" id="PF07714">
    <property type="entry name" value="PK_Tyr_Ser-Thr"/>
    <property type="match status" value="1"/>
</dbReference>
<sequence length="694" mass="75918">MRPFLAALLLSVMGGVRALPQYYYLSQWGFFAEATTSRRPCTDHPAISYANLGAPHGTPQNDSTIGFVLRATDGSVAQRLCPGTSHTIRVTFPDSRLALLTATQGAFTSPAPTAGWATNPYTDPRVTAFFRDLRRTGALQLLPGTTRGQGACGRVVEGLYGGRRVAVKLVADTNTWGGPPEALLQTFEQEVEVLGRCEHPNVVRLLAACLQPPRLCLVMELMETSLDRVLHGRPGPGQQAVALMPLDKVLHIAMEIARGLAYLHPFIVHRDCKPANVLLNDPWGPRPVVKITDFGLSRLRSTVQATRTPGAGTPAYLAPEGYDAAPKVITHQADIFSFGVVLWEMLSGSQPWKHCDMMTLAYEVTVRRQRLPLEALEAGGRCPPKLRLLLQQCWEQDPRRRPAAAELVKELGGVLQLLPGTTRGQGACGRVVEGLYGGRRVAVKLVSDTHTWGGPSEALLQTFEQEVEVLGRCEHPNVVRLIAACLQPPRLCLVMELMETSLDRVLHGRPGQKAVALMPLDKVLHIAIEIARGLAYLHPFIVHRDCKPANVLLNNPWGPRPVVKITDIYSFGVVLWEMLSGSQPWQHCNVMALAYDVTVRKQRLPLEALEAGGRCPPKLRLLLQQCWEQDPRRRPAAAELVKELAGGMQDVLAAEAHASTGGTASASHAKDAATAATQDYTQLQQQQQQQLESP</sequence>
<dbReference type="SUPFAM" id="SSF56112">
    <property type="entry name" value="Protein kinase-like (PK-like)"/>
    <property type="match status" value="2"/>
</dbReference>
<dbReference type="Gene3D" id="1.10.510.10">
    <property type="entry name" value="Transferase(Phosphotransferase) domain 1"/>
    <property type="match status" value="3"/>
</dbReference>
<dbReference type="InterPro" id="IPR001245">
    <property type="entry name" value="Ser-Thr/Tyr_kinase_cat_dom"/>
</dbReference>
<keyword evidence="5" id="KW-1185">Reference proteome</keyword>
<dbReference type="GO" id="GO:0004674">
    <property type="term" value="F:protein serine/threonine kinase activity"/>
    <property type="evidence" value="ECO:0007669"/>
    <property type="project" value="TreeGrafter"/>
</dbReference>